<keyword evidence="3" id="KW-1185">Reference proteome</keyword>
<organism evidence="2 3">
    <name type="scientific">Candidatus Methylobacter oryzae</name>
    <dbReference type="NCBI Taxonomy" id="2497749"/>
    <lineage>
        <taxon>Bacteria</taxon>
        <taxon>Pseudomonadati</taxon>
        <taxon>Pseudomonadota</taxon>
        <taxon>Gammaproteobacteria</taxon>
        <taxon>Methylococcales</taxon>
        <taxon>Methylococcaceae</taxon>
        <taxon>Methylobacter</taxon>
    </lineage>
</organism>
<evidence type="ECO:0000313" key="2">
    <source>
        <dbReference type="EMBL" id="TRX02317.1"/>
    </source>
</evidence>
<evidence type="ECO:0000313" key="3">
    <source>
        <dbReference type="Proteomes" id="UP000733744"/>
    </source>
</evidence>
<name>A0ABY3CFQ7_9GAMM</name>
<feature type="chain" id="PRO_5045070607" evidence="1">
    <location>
        <begin position="21"/>
        <end position="155"/>
    </location>
</feature>
<dbReference type="EMBL" id="RYFG02000012">
    <property type="protein sequence ID" value="TRX02317.1"/>
    <property type="molecule type" value="Genomic_DNA"/>
</dbReference>
<reference evidence="2 3" key="1">
    <citation type="journal article" date="2019" name="Antonie Van Leeuwenhoek">
        <title>Description of 'Ca. Methylobacter oryzae' KRF1, a novel species from the environmentally important Methylobacter clade 2.</title>
        <authorList>
            <person name="Khatri K."/>
            <person name="Mohite J.A."/>
            <person name="Pandit P.S."/>
            <person name="Bahulikar R."/>
            <person name="Rahalkar M.C."/>
        </authorList>
    </citation>
    <scope>NUCLEOTIDE SEQUENCE [LARGE SCALE GENOMIC DNA]</scope>
    <source>
        <strain evidence="2 3">KRF1</strain>
    </source>
</reference>
<protein>
    <submittedName>
        <fullName evidence="2">Uncharacterized protein</fullName>
    </submittedName>
</protein>
<comment type="caution">
    <text evidence="2">The sequence shown here is derived from an EMBL/GenBank/DDBJ whole genome shotgun (WGS) entry which is preliminary data.</text>
</comment>
<keyword evidence="1" id="KW-0732">Signal</keyword>
<gene>
    <name evidence="2" type="ORF">EKO24_002805</name>
</gene>
<accession>A0ABY3CFQ7</accession>
<sequence>MAFKFIILLAAGLASLPCNAEFRDPTQPAYHQPSTIAADTDTTLVLSAIWISPRSKRATINGISVKQGQTIVIEHTPVLKPALPASANSVVINDKEEEHPIPAKQQLDTAHTETAYIPAHSTKIKVISIHKNSVIISQNGERKTLQLVQRSYKTR</sequence>
<dbReference type="Proteomes" id="UP000733744">
    <property type="component" value="Unassembled WGS sequence"/>
</dbReference>
<proteinExistence type="predicted"/>
<feature type="signal peptide" evidence="1">
    <location>
        <begin position="1"/>
        <end position="20"/>
    </location>
</feature>
<evidence type="ECO:0000256" key="1">
    <source>
        <dbReference type="SAM" id="SignalP"/>
    </source>
</evidence>
<dbReference type="RefSeq" id="WP_127030300.1">
    <property type="nucleotide sequence ID" value="NZ_RYFG02000012.1"/>
</dbReference>